<proteinExistence type="predicted"/>
<evidence type="ECO:0000313" key="2">
    <source>
        <dbReference type="Proteomes" id="UP000252107"/>
    </source>
</evidence>
<evidence type="ECO:0008006" key="3">
    <source>
        <dbReference type="Google" id="ProtNLM"/>
    </source>
</evidence>
<dbReference type="Proteomes" id="UP000252107">
    <property type="component" value="Unassembled WGS sequence"/>
</dbReference>
<sequence length="285" mass="33233">MSVDLLYCEGGEGKTDSRVLSQVLDGLCQIKTIGSKYGFKEKVLMSRELKPETIIAGLRDRDFDDFEQNESLPQFIPQEWQVTDNQNSIHLGWYWERKEIENYLIDPQIVIPALGEKAPSLDNYQSILENSALKIYTYTAARIALSLSRVRLLPLPNNWGEKKWRILFPFGQTIDEASCRLEIQRIRTHYQSTQVPQEQDIIAKFTEMLTHCQPGGFRFDNQSYLTFFSGKDLLCAMEEDLANLNLGTPADFRERILTGMKKLSDVWQYLPEWQRLRQLIQDYQY</sequence>
<protein>
    <recommendedName>
        <fullName evidence="3">DUF4435 domain-containing protein</fullName>
    </recommendedName>
</protein>
<dbReference type="EMBL" id="LXQD01000294">
    <property type="protein sequence ID" value="RCJ29261.1"/>
    <property type="molecule type" value="Genomic_DNA"/>
</dbReference>
<dbReference type="AlphaFoldDB" id="A0A367QZZ2"/>
<gene>
    <name evidence="1" type="ORF">A6770_22690</name>
</gene>
<keyword evidence="2" id="KW-1185">Reference proteome</keyword>
<reference evidence="1" key="1">
    <citation type="submission" date="2016-04" db="EMBL/GenBank/DDBJ databases">
        <authorList>
            <person name="Tabuchi Yagui T.R."/>
        </authorList>
    </citation>
    <scope>NUCLEOTIDE SEQUENCE [LARGE SCALE GENOMIC DNA]</scope>
    <source>
        <strain evidence="1">NIES-26</strain>
    </source>
</reference>
<accession>A0A367QZZ2</accession>
<name>A0A367QZZ2_9NOSO</name>
<evidence type="ECO:0000313" key="1">
    <source>
        <dbReference type="EMBL" id="RCJ29261.1"/>
    </source>
</evidence>
<organism evidence="1 2">
    <name type="scientific">Nostoc minutum NIES-26</name>
    <dbReference type="NCBI Taxonomy" id="1844469"/>
    <lineage>
        <taxon>Bacteria</taxon>
        <taxon>Bacillati</taxon>
        <taxon>Cyanobacteriota</taxon>
        <taxon>Cyanophyceae</taxon>
        <taxon>Nostocales</taxon>
        <taxon>Nostocaceae</taxon>
        <taxon>Nostoc</taxon>
    </lineage>
</organism>
<comment type="caution">
    <text evidence="1">The sequence shown here is derived from an EMBL/GenBank/DDBJ whole genome shotgun (WGS) entry which is preliminary data.</text>
</comment>